<evidence type="ECO:0000313" key="3">
    <source>
        <dbReference type="Proteomes" id="UP001303473"/>
    </source>
</evidence>
<reference evidence="3" key="1">
    <citation type="journal article" date="2023" name="Mol. Phylogenet. Evol.">
        <title>Genome-scale phylogeny and comparative genomics of the fungal order Sordariales.</title>
        <authorList>
            <person name="Hensen N."/>
            <person name="Bonometti L."/>
            <person name="Westerberg I."/>
            <person name="Brannstrom I.O."/>
            <person name="Guillou S."/>
            <person name="Cros-Aarteil S."/>
            <person name="Calhoun S."/>
            <person name="Haridas S."/>
            <person name="Kuo A."/>
            <person name="Mondo S."/>
            <person name="Pangilinan J."/>
            <person name="Riley R."/>
            <person name="LaButti K."/>
            <person name="Andreopoulos B."/>
            <person name="Lipzen A."/>
            <person name="Chen C."/>
            <person name="Yan M."/>
            <person name="Daum C."/>
            <person name="Ng V."/>
            <person name="Clum A."/>
            <person name="Steindorff A."/>
            <person name="Ohm R.A."/>
            <person name="Martin F."/>
            <person name="Silar P."/>
            <person name="Natvig D.O."/>
            <person name="Lalanne C."/>
            <person name="Gautier V."/>
            <person name="Ament-Velasquez S.L."/>
            <person name="Kruys A."/>
            <person name="Hutchinson M.I."/>
            <person name="Powell A.J."/>
            <person name="Barry K."/>
            <person name="Miller A.N."/>
            <person name="Grigoriev I.V."/>
            <person name="Debuchy R."/>
            <person name="Gladieux P."/>
            <person name="Hiltunen Thoren M."/>
            <person name="Johannesson H."/>
        </authorList>
    </citation>
    <scope>NUCLEOTIDE SEQUENCE [LARGE SCALE GENOMIC DNA]</scope>
    <source>
        <strain evidence="3">CBS 340.73</strain>
    </source>
</reference>
<dbReference type="Proteomes" id="UP001303473">
    <property type="component" value="Unassembled WGS sequence"/>
</dbReference>
<proteinExistence type="predicted"/>
<feature type="region of interest" description="Disordered" evidence="1">
    <location>
        <begin position="1"/>
        <end position="55"/>
    </location>
</feature>
<protein>
    <submittedName>
        <fullName evidence="2">Uncharacterized protein</fullName>
    </submittedName>
</protein>
<accession>A0AAN6N9H1</accession>
<evidence type="ECO:0000313" key="2">
    <source>
        <dbReference type="EMBL" id="KAK3941280.1"/>
    </source>
</evidence>
<feature type="compositionally biased region" description="Basic and acidic residues" evidence="1">
    <location>
        <begin position="1"/>
        <end position="23"/>
    </location>
</feature>
<evidence type="ECO:0000256" key="1">
    <source>
        <dbReference type="SAM" id="MobiDB-lite"/>
    </source>
</evidence>
<dbReference type="EMBL" id="MU853785">
    <property type="protein sequence ID" value="KAK3941280.1"/>
    <property type="molecule type" value="Genomic_DNA"/>
</dbReference>
<keyword evidence="3" id="KW-1185">Reference proteome</keyword>
<feature type="compositionally biased region" description="Basic and acidic residues" evidence="1">
    <location>
        <begin position="46"/>
        <end position="55"/>
    </location>
</feature>
<sequence>MHMGLREENSKLKRENSALKEENLELNGENSTLKRENSELNGENGENSKLKEENSKLQVRIERLAQESWNLKQKNWEFSYDIRDKQDEVEGLKKQLRNSIALDGKHRLMDMTALEMWQENKIRDLERRIKDLELQRNLLEQGC</sequence>
<organism evidence="2 3">
    <name type="scientific">Diplogelasinospora grovesii</name>
    <dbReference type="NCBI Taxonomy" id="303347"/>
    <lineage>
        <taxon>Eukaryota</taxon>
        <taxon>Fungi</taxon>
        <taxon>Dikarya</taxon>
        <taxon>Ascomycota</taxon>
        <taxon>Pezizomycotina</taxon>
        <taxon>Sordariomycetes</taxon>
        <taxon>Sordariomycetidae</taxon>
        <taxon>Sordariales</taxon>
        <taxon>Diplogelasinosporaceae</taxon>
        <taxon>Diplogelasinospora</taxon>
    </lineage>
</organism>
<dbReference type="AlphaFoldDB" id="A0AAN6N9H1"/>
<comment type="caution">
    <text evidence="2">The sequence shown here is derived from an EMBL/GenBank/DDBJ whole genome shotgun (WGS) entry which is preliminary data.</text>
</comment>
<name>A0AAN6N9H1_9PEZI</name>
<gene>
    <name evidence="2" type="ORF">QBC46DRAFT_383303</name>
</gene>